<dbReference type="InterPro" id="IPR020449">
    <property type="entry name" value="Tscrpt_reg_AraC-type_HTH"/>
</dbReference>
<dbReference type="Pfam" id="PF12833">
    <property type="entry name" value="HTH_18"/>
    <property type="match status" value="1"/>
</dbReference>
<keyword evidence="1" id="KW-0805">Transcription regulation</keyword>
<dbReference type="GO" id="GO:0003700">
    <property type="term" value="F:DNA-binding transcription factor activity"/>
    <property type="evidence" value="ECO:0007669"/>
    <property type="project" value="InterPro"/>
</dbReference>
<dbReference type="SMART" id="SM00448">
    <property type="entry name" value="REC"/>
    <property type="match status" value="1"/>
</dbReference>
<feature type="domain" description="HTH araC/xylS-type" evidence="5">
    <location>
        <begin position="437"/>
        <end position="536"/>
    </location>
</feature>
<dbReference type="GO" id="GO:0043565">
    <property type="term" value="F:sequence-specific DNA binding"/>
    <property type="evidence" value="ECO:0007669"/>
    <property type="project" value="InterPro"/>
</dbReference>
<gene>
    <name evidence="7" type="ORF">E5161_14220</name>
</gene>
<keyword evidence="3" id="KW-0804">Transcription</keyword>
<dbReference type="SUPFAM" id="SSF46689">
    <property type="entry name" value="Homeodomain-like"/>
    <property type="match status" value="1"/>
</dbReference>
<dbReference type="SMART" id="SM00342">
    <property type="entry name" value="HTH_ARAC"/>
    <property type="match status" value="1"/>
</dbReference>
<comment type="caution">
    <text evidence="7">The sequence shown here is derived from an EMBL/GenBank/DDBJ whole genome shotgun (WGS) entry which is preliminary data.</text>
</comment>
<evidence type="ECO:0000256" key="4">
    <source>
        <dbReference type="PROSITE-ProRule" id="PRU00169"/>
    </source>
</evidence>
<feature type="modified residue" description="4-aspartylphosphate" evidence="4">
    <location>
        <position position="55"/>
    </location>
</feature>
<dbReference type="Pfam" id="PF17853">
    <property type="entry name" value="GGDEF_2"/>
    <property type="match status" value="1"/>
</dbReference>
<reference evidence="7 8" key="1">
    <citation type="submission" date="2019-04" db="EMBL/GenBank/DDBJ databases">
        <title>Cohnella sp. nov., isolated from soil.</title>
        <authorList>
            <person name="Kim W."/>
        </authorList>
    </citation>
    <scope>NUCLEOTIDE SEQUENCE [LARGE SCALE GENOMIC DNA]</scope>
    <source>
        <strain evidence="7 8">CAU 1483</strain>
    </source>
</reference>
<sequence length="540" mass="61767">MLQLLIVEDDARSREMLVSMMDWEALGIRVCGSAKNGLDALALLERNPADLVLTDIRMPLMDGLQLVEQIRLREYPAACVMLSAYRDFDYAQRAMRLGVSDFLVKPCSPLEIREVMDKIARRIMAEKKRTVAMKGLEPQFLTNMPVVKSQLLRHWMHTPALATENRPDMMENLKMTILPRYIVVIALRFTNRTLEELNYSRHDMELLRIAAANVTQETLEKTLASPVELVTEPDTVVVILNGVPEWLEPKLVPGLNAARANLMKYLKITMTAGISDYKPDINQLSDAYEQALEALELRFYKGVGQSYFYRDAVHLKETTGQDVRQEAGLWKWEESAYGHMKAGLFAEALGETKKWLASLPDSLPRTRINLRTTAFLNRLFQLVGDHEEPDFPYDGVSLQEQVAKLDTLEDLKVFVYQVIRSLVEILNPQKKPKRQIQQALDVIAEQYASPSLTLARVAKTLFVSSTSLSTLFKRELGINFLEYVHQYRIEKAKALMQSGDLKIKTIAKEVGYFDEAHFTKTFKKWTGMLPSQYRKKVQMP</sequence>
<keyword evidence="4" id="KW-0597">Phosphoprotein</keyword>
<evidence type="ECO:0000256" key="1">
    <source>
        <dbReference type="ARBA" id="ARBA00023015"/>
    </source>
</evidence>
<evidence type="ECO:0000256" key="2">
    <source>
        <dbReference type="ARBA" id="ARBA00023125"/>
    </source>
</evidence>
<accession>A0A4V5LSB2</accession>
<evidence type="ECO:0000256" key="3">
    <source>
        <dbReference type="ARBA" id="ARBA00023163"/>
    </source>
</evidence>
<dbReference type="GO" id="GO:0000160">
    <property type="term" value="P:phosphorelay signal transduction system"/>
    <property type="evidence" value="ECO:0007669"/>
    <property type="project" value="InterPro"/>
</dbReference>
<dbReference type="CDD" id="cd17536">
    <property type="entry name" value="REC_YesN-like"/>
    <property type="match status" value="1"/>
</dbReference>
<dbReference type="PROSITE" id="PS50110">
    <property type="entry name" value="RESPONSE_REGULATORY"/>
    <property type="match status" value="1"/>
</dbReference>
<dbReference type="Gene3D" id="1.10.10.60">
    <property type="entry name" value="Homeodomain-like"/>
    <property type="match status" value="2"/>
</dbReference>
<dbReference type="PANTHER" id="PTHR43280">
    <property type="entry name" value="ARAC-FAMILY TRANSCRIPTIONAL REGULATOR"/>
    <property type="match status" value="1"/>
</dbReference>
<dbReference type="InterPro" id="IPR011006">
    <property type="entry name" value="CheY-like_superfamily"/>
</dbReference>
<dbReference type="PRINTS" id="PR00032">
    <property type="entry name" value="HTHARAC"/>
</dbReference>
<dbReference type="InterPro" id="IPR041522">
    <property type="entry name" value="CdaR_GGDEF"/>
</dbReference>
<dbReference type="Gene3D" id="3.40.50.2300">
    <property type="match status" value="1"/>
</dbReference>
<dbReference type="InterPro" id="IPR001789">
    <property type="entry name" value="Sig_transdc_resp-reg_receiver"/>
</dbReference>
<dbReference type="InterPro" id="IPR009057">
    <property type="entry name" value="Homeodomain-like_sf"/>
</dbReference>
<dbReference type="OrthoDB" id="9794370at2"/>
<evidence type="ECO:0000313" key="8">
    <source>
        <dbReference type="Proteomes" id="UP000309673"/>
    </source>
</evidence>
<dbReference type="SUPFAM" id="SSF52172">
    <property type="entry name" value="CheY-like"/>
    <property type="match status" value="1"/>
</dbReference>
<dbReference type="InterPro" id="IPR018060">
    <property type="entry name" value="HTH_AraC"/>
</dbReference>
<dbReference type="PANTHER" id="PTHR43280:SF28">
    <property type="entry name" value="HTH-TYPE TRANSCRIPTIONAL ACTIVATOR RHAS"/>
    <property type="match status" value="1"/>
</dbReference>
<proteinExistence type="predicted"/>
<feature type="domain" description="Response regulatory" evidence="6">
    <location>
        <begin position="3"/>
        <end position="120"/>
    </location>
</feature>
<evidence type="ECO:0000313" key="7">
    <source>
        <dbReference type="EMBL" id="TJY41549.1"/>
    </source>
</evidence>
<keyword evidence="8" id="KW-1185">Reference proteome</keyword>
<name>A0A4V5LSB2_9BACL</name>
<keyword evidence="2" id="KW-0238">DNA-binding</keyword>
<dbReference type="RefSeq" id="WP_136778469.1">
    <property type="nucleotide sequence ID" value="NZ_SUPK01000006.1"/>
</dbReference>
<evidence type="ECO:0000259" key="5">
    <source>
        <dbReference type="PROSITE" id="PS01124"/>
    </source>
</evidence>
<dbReference type="PROSITE" id="PS01124">
    <property type="entry name" value="HTH_ARAC_FAMILY_2"/>
    <property type="match status" value="1"/>
</dbReference>
<protein>
    <submittedName>
        <fullName evidence="7">Response regulator</fullName>
    </submittedName>
</protein>
<dbReference type="AlphaFoldDB" id="A0A4V5LSB2"/>
<organism evidence="7 8">
    <name type="scientific">Cohnella pontilimi</name>
    <dbReference type="NCBI Taxonomy" id="2564100"/>
    <lineage>
        <taxon>Bacteria</taxon>
        <taxon>Bacillati</taxon>
        <taxon>Bacillota</taxon>
        <taxon>Bacilli</taxon>
        <taxon>Bacillales</taxon>
        <taxon>Paenibacillaceae</taxon>
        <taxon>Cohnella</taxon>
    </lineage>
</organism>
<evidence type="ECO:0000259" key="6">
    <source>
        <dbReference type="PROSITE" id="PS50110"/>
    </source>
</evidence>
<dbReference type="EMBL" id="SUPK01000006">
    <property type="protein sequence ID" value="TJY41549.1"/>
    <property type="molecule type" value="Genomic_DNA"/>
</dbReference>
<dbReference type="Pfam" id="PF00072">
    <property type="entry name" value="Response_reg"/>
    <property type="match status" value="1"/>
</dbReference>
<dbReference type="Proteomes" id="UP000309673">
    <property type="component" value="Unassembled WGS sequence"/>
</dbReference>